<evidence type="ECO:0000313" key="2">
    <source>
        <dbReference type="EMBL" id="KAL2474789.1"/>
    </source>
</evidence>
<accession>A0ABD1QIE8</accession>
<evidence type="ECO:0000313" key="3">
    <source>
        <dbReference type="Proteomes" id="UP001604336"/>
    </source>
</evidence>
<protein>
    <submittedName>
        <fullName evidence="2">Uncharacterized protein</fullName>
    </submittedName>
</protein>
<feature type="coiled-coil region" evidence="1">
    <location>
        <begin position="45"/>
        <end position="109"/>
    </location>
</feature>
<reference evidence="3" key="1">
    <citation type="submission" date="2024-07" db="EMBL/GenBank/DDBJ databases">
        <title>Two chromosome-level genome assemblies of Korean endemic species Abeliophyllum distichum and Forsythia ovata (Oleaceae).</title>
        <authorList>
            <person name="Jang H."/>
        </authorList>
    </citation>
    <scope>NUCLEOTIDE SEQUENCE [LARGE SCALE GENOMIC DNA]</scope>
</reference>
<dbReference type="AlphaFoldDB" id="A0ABD1QIE8"/>
<evidence type="ECO:0000256" key="1">
    <source>
        <dbReference type="SAM" id="Coils"/>
    </source>
</evidence>
<proteinExistence type="predicted"/>
<organism evidence="2 3">
    <name type="scientific">Abeliophyllum distichum</name>
    <dbReference type="NCBI Taxonomy" id="126358"/>
    <lineage>
        <taxon>Eukaryota</taxon>
        <taxon>Viridiplantae</taxon>
        <taxon>Streptophyta</taxon>
        <taxon>Embryophyta</taxon>
        <taxon>Tracheophyta</taxon>
        <taxon>Spermatophyta</taxon>
        <taxon>Magnoliopsida</taxon>
        <taxon>eudicotyledons</taxon>
        <taxon>Gunneridae</taxon>
        <taxon>Pentapetalae</taxon>
        <taxon>asterids</taxon>
        <taxon>lamiids</taxon>
        <taxon>Lamiales</taxon>
        <taxon>Oleaceae</taxon>
        <taxon>Forsythieae</taxon>
        <taxon>Abeliophyllum</taxon>
    </lineage>
</organism>
<keyword evidence="1" id="KW-0175">Coiled coil</keyword>
<dbReference type="Proteomes" id="UP001604336">
    <property type="component" value="Unassembled WGS sequence"/>
</dbReference>
<sequence>MIFSIATASVYKYRSSLWKKTNEKDMLEELVALAAMNNARGFTLNNELQSTLIGFSSKLEKAEAKTKKLVGDLNAATKVVRKIENQAAAAELKRKNEVVARKMAEERAMAAEKNIAIVNHDYYAMVTKKKKWLAETSVELAKAKLDVRALQAEVEVWAVKAFKKYFPQMSGVQEII</sequence>
<dbReference type="EMBL" id="JBFOLK010000011">
    <property type="protein sequence ID" value="KAL2474789.1"/>
    <property type="molecule type" value="Genomic_DNA"/>
</dbReference>
<gene>
    <name evidence="2" type="ORF">Adt_35525</name>
</gene>
<comment type="caution">
    <text evidence="2">The sequence shown here is derived from an EMBL/GenBank/DDBJ whole genome shotgun (WGS) entry which is preliminary data.</text>
</comment>
<keyword evidence="3" id="KW-1185">Reference proteome</keyword>
<name>A0ABD1QIE8_9LAMI</name>